<organism evidence="1 2">
    <name type="scientific">Inconstantimicrobium mannanitabidum</name>
    <dbReference type="NCBI Taxonomy" id="1604901"/>
    <lineage>
        <taxon>Bacteria</taxon>
        <taxon>Bacillati</taxon>
        <taxon>Bacillota</taxon>
        <taxon>Clostridia</taxon>
        <taxon>Eubacteriales</taxon>
        <taxon>Clostridiaceae</taxon>
        <taxon>Inconstantimicrobium</taxon>
    </lineage>
</organism>
<dbReference type="EMBL" id="BROD01000001">
    <property type="protein sequence ID" value="GKX66584.1"/>
    <property type="molecule type" value="Genomic_DNA"/>
</dbReference>
<name>A0ACB5RBH5_9CLOT</name>
<comment type="caution">
    <text evidence="1">The sequence shown here is derived from an EMBL/GenBank/DDBJ whole genome shotgun (WGS) entry which is preliminary data.</text>
</comment>
<dbReference type="Proteomes" id="UP001058074">
    <property type="component" value="Unassembled WGS sequence"/>
</dbReference>
<evidence type="ECO:0000313" key="2">
    <source>
        <dbReference type="Proteomes" id="UP001058074"/>
    </source>
</evidence>
<accession>A0ACB5RBH5</accession>
<evidence type="ECO:0000313" key="1">
    <source>
        <dbReference type="EMBL" id="GKX66584.1"/>
    </source>
</evidence>
<reference evidence="1" key="1">
    <citation type="journal article" date="2025" name="Int. J. Syst. Evol. Microbiol.">
        <title>Inconstantimicrobium mannanitabidum sp. nov., a novel member of the family Clostridiaceae isolated from anoxic soil under the treatment of reductive soil disinfestation.</title>
        <authorList>
            <person name="Ueki A."/>
            <person name="Tonouchi A."/>
            <person name="Honma S."/>
            <person name="Kaku N."/>
            <person name="Ueki K."/>
        </authorList>
    </citation>
    <scope>NUCLEOTIDE SEQUENCE</scope>
    <source>
        <strain evidence="1">TW13</strain>
    </source>
</reference>
<protein>
    <submittedName>
        <fullName evidence="1">L-aspartate oxidase</fullName>
    </submittedName>
</protein>
<gene>
    <name evidence="1" type="primary">nadB</name>
    <name evidence="1" type="ORF">rsdtw13_18420</name>
</gene>
<proteinExistence type="predicted"/>
<sequence>MNKQCDVLIVGTGVSALYSCLNLSENTKIIIVSKGTVKDCNSYLAQGGISTALNAMDIASFIEDTLIAGQRVNDINSVTVLAEESKDNILNLDSLGVPFDKTSDNTFEYTREGAHSVNRIVHCKDKTGEIVSTHLFNLVKAKPNVEILENCTLCDLIVENRTAIGGYFNYNDTPLTINSKFTVLAMGGIGGLFKSSTNNPLLTADYISIALKHDIEFKNLDYIQIHPTSLYEEGVGKKVLISESLRGEGAKLYNIRGESFIDELLPRDVVAKAIFKEMKKTNSPYVYLDIHFLQEDYLKKRFPLVYSSCLEKGYDITKEPIPVTPCHHYFMGGITVDLDSRTSLKNLYAVGECSCTGVHGKNRLASNSLLEALVFSRREALDINEKLNTAKLIPHYKELDLYTLNAIMKENKEISLEEFKKRSSDLDVEFISD</sequence>
<keyword evidence="2" id="KW-1185">Reference proteome</keyword>